<gene>
    <name evidence="1" type="ORF">ACFQ21_17725</name>
</gene>
<dbReference type="Proteomes" id="UP001597112">
    <property type="component" value="Unassembled WGS sequence"/>
</dbReference>
<sequence length="81" mass="9125">MQTIDVPIVDEISFRDLKEGNSIQVRVTVLNDEQTRFEKGNTVRVTCKNKSAVAKIVSDPIIIDEKTDADHKVLSLIVEEE</sequence>
<dbReference type="EMBL" id="JBHTKA010000007">
    <property type="protein sequence ID" value="MFD1001172.1"/>
    <property type="molecule type" value="Genomic_DNA"/>
</dbReference>
<evidence type="ECO:0000313" key="2">
    <source>
        <dbReference type="Proteomes" id="UP001597112"/>
    </source>
</evidence>
<reference evidence="2" key="1">
    <citation type="journal article" date="2019" name="Int. J. Syst. Evol. Microbiol.">
        <title>The Global Catalogue of Microorganisms (GCM) 10K type strain sequencing project: providing services to taxonomists for standard genome sequencing and annotation.</title>
        <authorList>
            <consortium name="The Broad Institute Genomics Platform"/>
            <consortium name="The Broad Institute Genome Sequencing Center for Infectious Disease"/>
            <person name="Wu L."/>
            <person name="Ma J."/>
        </authorList>
    </citation>
    <scope>NUCLEOTIDE SEQUENCE [LARGE SCALE GENOMIC DNA]</scope>
    <source>
        <strain evidence="2">CCUG 58938</strain>
    </source>
</reference>
<organism evidence="1 2">
    <name type="scientific">Ohtaekwangia kribbensis</name>
    <dbReference type="NCBI Taxonomy" id="688913"/>
    <lineage>
        <taxon>Bacteria</taxon>
        <taxon>Pseudomonadati</taxon>
        <taxon>Bacteroidota</taxon>
        <taxon>Cytophagia</taxon>
        <taxon>Cytophagales</taxon>
        <taxon>Fulvivirgaceae</taxon>
        <taxon>Ohtaekwangia</taxon>
    </lineage>
</organism>
<name>A0ABW3K827_9BACT</name>
<keyword evidence="2" id="KW-1185">Reference proteome</keyword>
<protein>
    <submittedName>
        <fullName evidence="1">Uncharacterized protein</fullName>
    </submittedName>
</protein>
<proteinExistence type="predicted"/>
<comment type="caution">
    <text evidence="1">The sequence shown here is derived from an EMBL/GenBank/DDBJ whole genome shotgun (WGS) entry which is preliminary data.</text>
</comment>
<evidence type="ECO:0000313" key="1">
    <source>
        <dbReference type="EMBL" id="MFD1001172.1"/>
    </source>
</evidence>
<accession>A0ABW3K827</accession>
<dbReference type="RefSeq" id="WP_377580619.1">
    <property type="nucleotide sequence ID" value="NZ_JBHTKA010000007.1"/>
</dbReference>